<evidence type="ECO:0000259" key="10">
    <source>
        <dbReference type="Pfam" id="PF22600"/>
    </source>
</evidence>
<dbReference type="PANTHER" id="PTHR12271:SF113">
    <property type="entry name" value="POLY(A) RNA POLYMERASE CID11"/>
    <property type="match status" value="1"/>
</dbReference>
<feature type="compositionally biased region" description="Basic residues" evidence="8">
    <location>
        <begin position="95"/>
        <end position="105"/>
    </location>
</feature>
<feature type="region of interest" description="Disordered" evidence="8">
    <location>
        <begin position="1207"/>
        <end position="1363"/>
    </location>
</feature>
<feature type="compositionally biased region" description="Basic and acidic residues" evidence="8">
    <location>
        <begin position="210"/>
        <end position="220"/>
    </location>
</feature>
<dbReference type="Gene3D" id="3.30.460.10">
    <property type="entry name" value="Beta Polymerase, domain 2"/>
    <property type="match status" value="1"/>
</dbReference>
<feature type="region of interest" description="Disordered" evidence="8">
    <location>
        <begin position="1140"/>
        <end position="1185"/>
    </location>
</feature>
<dbReference type="GO" id="GO:1990817">
    <property type="term" value="F:poly(A) RNA polymerase activity"/>
    <property type="evidence" value="ECO:0007669"/>
    <property type="project" value="UniProtKB-EC"/>
</dbReference>
<dbReference type="Gene3D" id="1.10.1410.10">
    <property type="match status" value="1"/>
</dbReference>
<dbReference type="GO" id="GO:0010605">
    <property type="term" value="P:negative regulation of macromolecule metabolic process"/>
    <property type="evidence" value="ECO:0007669"/>
    <property type="project" value="UniProtKB-ARBA"/>
</dbReference>
<feature type="compositionally biased region" description="Polar residues" evidence="8">
    <location>
        <begin position="1311"/>
        <end position="1331"/>
    </location>
</feature>
<dbReference type="Proteomes" id="UP000799423">
    <property type="component" value="Unassembled WGS sequence"/>
</dbReference>
<dbReference type="GO" id="GO:0031123">
    <property type="term" value="P:RNA 3'-end processing"/>
    <property type="evidence" value="ECO:0007669"/>
    <property type="project" value="TreeGrafter"/>
</dbReference>
<dbReference type="GO" id="GO:0046872">
    <property type="term" value="F:metal ion binding"/>
    <property type="evidence" value="ECO:0007669"/>
    <property type="project" value="UniProtKB-KW"/>
</dbReference>
<evidence type="ECO:0000313" key="11">
    <source>
        <dbReference type="EMBL" id="KAF2852650.1"/>
    </source>
</evidence>
<dbReference type="InterPro" id="IPR043519">
    <property type="entry name" value="NT_sf"/>
</dbReference>
<feature type="compositionally biased region" description="Basic residues" evidence="8">
    <location>
        <begin position="1332"/>
        <end position="1341"/>
    </location>
</feature>
<dbReference type="CDD" id="cd05402">
    <property type="entry name" value="NT_PAP_TUTase"/>
    <property type="match status" value="1"/>
</dbReference>
<feature type="region of interest" description="Disordered" evidence="8">
    <location>
        <begin position="181"/>
        <end position="311"/>
    </location>
</feature>
<dbReference type="EMBL" id="MU006298">
    <property type="protein sequence ID" value="KAF2852650.1"/>
    <property type="molecule type" value="Genomic_DNA"/>
</dbReference>
<dbReference type="Pfam" id="PF03828">
    <property type="entry name" value="PAP_assoc"/>
    <property type="match status" value="1"/>
</dbReference>
<feature type="compositionally biased region" description="Polar residues" evidence="8">
    <location>
        <begin position="221"/>
        <end position="238"/>
    </location>
</feature>
<keyword evidence="7" id="KW-0460">Magnesium</keyword>
<gene>
    <name evidence="11" type="ORF">T440DRAFT_497659</name>
</gene>
<evidence type="ECO:0000256" key="3">
    <source>
        <dbReference type="ARBA" id="ARBA00008593"/>
    </source>
</evidence>
<dbReference type="SUPFAM" id="SSF81301">
    <property type="entry name" value="Nucleotidyltransferase"/>
    <property type="match status" value="1"/>
</dbReference>
<dbReference type="SUPFAM" id="SSF81631">
    <property type="entry name" value="PAP/OAS1 substrate-binding domain"/>
    <property type="match status" value="1"/>
</dbReference>
<evidence type="ECO:0000256" key="1">
    <source>
        <dbReference type="ARBA" id="ARBA00001936"/>
    </source>
</evidence>
<evidence type="ECO:0000256" key="4">
    <source>
        <dbReference type="ARBA" id="ARBA00012388"/>
    </source>
</evidence>
<feature type="compositionally biased region" description="Polar residues" evidence="8">
    <location>
        <begin position="1149"/>
        <end position="1168"/>
    </location>
</feature>
<feature type="compositionally biased region" description="Polar residues" evidence="8">
    <location>
        <begin position="906"/>
        <end position="921"/>
    </location>
</feature>
<evidence type="ECO:0000256" key="7">
    <source>
        <dbReference type="ARBA" id="ARBA00022842"/>
    </source>
</evidence>
<dbReference type="PANTHER" id="PTHR12271">
    <property type="entry name" value="POLY A POLYMERASE CID PAP -RELATED"/>
    <property type="match status" value="1"/>
</dbReference>
<feature type="region of interest" description="Disordered" evidence="8">
    <location>
        <begin position="946"/>
        <end position="982"/>
    </location>
</feature>
<feature type="compositionally biased region" description="Polar residues" evidence="8">
    <location>
        <begin position="1253"/>
        <end position="1274"/>
    </location>
</feature>
<feature type="compositionally biased region" description="Low complexity" evidence="8">
    <location>
        <begin position="727"/>
        <end position="742"/>
    </location>
</feature>
<feature type="region of interest" description="Disordered" evidence="8">
    <location>
        <begin position="817"/>
        <end position="842"/>
    </location>
</feature>
<dbReference type="InterPro" id="IPR002058">
    <property type="entry name" value="PAP_assoc"/>
</dbReference>
<dbReference type="EC" id="2.7.7.19" evidence="4"/>
<comment type="cofactor">
    <cofactor evidence="1">
        <name>Mn(2+)</name>
        <dbReference type="ChEBI" id="CHEBI:29035"/>
    </cofactor>
</comment>
<feature type="region of interest" description="Disordered" evidence="8">
    <location>
        <begin position="335"/>
        <end position="360"/>
    </location>
</feature>
<dbReference type="InterPro" id="IPR054708">
    <property type="entry name" value="MTPAP-like_central"/>
</dbReference>
<feature type="region of interest" description="Disordered" evidence="8">
    <location>
        <begin position="685"/>
        <end position="762"/>
    </location>
</feature>
<feature type="compositionally biased region" description="Gly residues" evidence="8">
    <location>
        <begin position="712"/>
        <end position="726"/>
    </location>
</feature>
<proteinExistence type="inferred from homology"/>
<feature type="compositionally biased region" description="Polar residues" evidence="8">
    <location>
        <begin position="295"/>
        <end position="307"/>
    </location>
</feature>
<accession>A0A6A7BB90</accession>
<evidence type="ECO:0000256" key="2">
    <source>
        <dbReference type="ARBA" id="ARBA00001946"/>
    </source>
</evidence>
<reference evidence="11" key="1">
    <citation type="submission" date="2020-01" db="EMBL/GenBank/DDBJ databases">
        <authorList>
            <consortium name="DOE Joint Genome Institute"/>
            <person name="Haridas S."/>
            <person name="Albert R."/>
            <person name="Binder M."/>
            <person name="Bloem J."/>
            <person name="Labutti K."/>
            <person name="Salamov A."/>
            <person name="Andreopoulos B."/>
            <person name="Baker S.E."/>
            <person name="Barry K."/>
            <person name="Bills G."/>
            <person name="Bluhm B.H."/>
            <person name="Cannon C."/>
            <person name="Castanera R."/>
            <person name="Culley D.E."/>
            <person name="Daum C."/>
            <person name="Ezra D."/>
            <person name="Gonzalez J.B."/>
            <person name="Henrissat B."/>
            <person name="Kuo A."/>
            <person name="Liang C."/>
            <person name="Lipzen A."/>
            <person name="Lutzoni F."/>
            <person name="Magnuson J."/>
            <person name="Mondo S."/>
            <person name="Nolan M."/>
            <person name="Ohm R."/>
            <person name="Pangilinan J."/>
            <person name="Park H.-J."/>
            <person name="Ramirez L."/>
            <person name="Alfaro M."/>
            <person name="Sun H."/>
            <person name="Tritt A."/>
            <person name="Yoshinaga Y."/>
            <person name="Zwiers L.-H."/>
            <person name="Turgeon B.G."/>
            <person name="Goodwin S.B."/>
            <person name="Spatafora J.W."/>
            <person name="Crous P.W."/>
            <person name="Grigoriev I.V."/>
        </authorList>
    </citation>
    <scope>NUCLEOTIDE SEQUENCE</scope>
    <source>
        <strain evidence="11">IPT5</strain>
    </source>
</reference>
<sequence length="1363" mass="150012">MLPHITSPLLLEVPVQRPASSVQRPVSCRCCLFSRPACCSACRVRSRPSHTRTLARRFPVLCSAPLVVPPPSNSSESSRGLLLCLSTQGPTDARRRTRRRTRRPHTTPTPGGPVSSAPRTLSSCQPSPALRALPVATTSACRASAPAPPYLLLHPFLQLARIDERHQSIAHTPFPAVIVSPHSLSPPLQRDSARAAPKKPAPKPAAAHTDTADGHRDTRRSVLTSAPTMTSNGVPSMSSKRDEAGTQARVQQQQQRPSLVSQHSNSVPSTPMQVPRRYETRSRSPSPNGGLGSHSPRSVASEANSAMPSLRPARPFKCKFETNVGMLGRRRVPYQSDELLEQPKEEPKKTLDPHEDGKLSGDMRELYDRIQPTKQDEDVRDKFVKKVERILELEFPGAEIKVLVFGSSGNMLWTAESDVDLCIQTPMKRLEEVHPLAEALDKHGMERVVCIPAAKVRIVKVWDPELHIACDINVNNVAAIENTRMIKTYIQLDERVRPLAMIIKHWTKRRILNDAGIGGTISSYTWICLIINFLQTQDPPILPVLHELPDRQMDKNTGQLSLSSFADDVEKLRGFGAKNKQSLGNLLFHFFRAYGHEVDYEKEAISVRQGKRIKREEKGWHPGGGQKEGVNRLCVEEPFNTDRNLGNSADGYAWRGIHLELRRAFDLLADGQQLGKACEQFEYPPEEKSTSIFQKPQSQKATLTSSVPIRNGRGGSNQRGGRGGLNLKGQHGNSRRSSNSSNYGLGRPFLHSPPINGAHGSEYFNVPRGLPEQLHDQLYQQYQMLEMQSNSLRAQLAAQQHAQQAYQVRAAQQHAHAIAQAQAQNRAQHSTNGSPQKSAYVNGHSPRLAELGIPPNAFPPGFLYHYPGFFHASPPDAAGSQDGTRTNPSSPSLSNSVPGVRRGTHRMSNASETSNLRSHSQPPRGMAQQPVMVGYPPMPQLADPTTFAGYPIARSTTHDPSSTQPTPELPHIPTSQPRQQEPAVAVPAEAAPKEYVGYYVAEPPQQSRSLQDELAQRRRRVSPEITQPLLNTALRRISRSPSPLGGHMRSYSTGINQPLIPANEQRKARIDSVRPPADSGPVIVNGSFPSQPRPRSDTVDVVPPEMPNMPGLGMYVNNNQTLHQINQLQEQQQLVYEEMQRQKARENRSPQIVNGSMKSSPVTETNGLTRVPSEGKQPFPSLPEGWINYEASSGRHVNLDEDISPTRTIAPSWRTPPFVNGLPSLETSKPPRPDPQEIKSATLPLLSPVFETRTPSPAASRSSDLSKLVNGSKSNAKDHGQQHRRTSHTAPNHPTSKDSRNGQQKSSQQSNGHKPNSGSNTSNGWQQQASGRTKKGKSKKAKAAEQKMTGEPMPANASERKGG</sequence>
<feature type="region of interest" description="Disordered" evidence="8">
    <location>
        <begin position="86"/>
        <end position="125"/>
    </location>
</feature>
<feature type="compositionally biased region" description="Basic and acidic residues" evidence="8">
    <location>
        <begin position="341"/>
        <end position="360"/>
    </location>
</feature>
<evidence type="ECO:0000256" key="8">
    <source>
        <dbReference type="SAM" id="MobiDB-lite"/>
    </source>
</evidence>
<dbReference type="Pfam" id="PF22600">
    <property type="entry name" value="MTPAP-like_central"/>
    <property type="match status" value="1"/>
</dbReference>
<keyword evidence="12" id="KW-1185">Reference proteome</keyword>
<comment type="similarity">
    <text evidence="3">Belongs to the DNA polymerase type-B-like family.</text>
</comment>
<evidence type="ECO:0000313" key="12">
    <source>
        <dbReference type="Proteomes" id="UP000799423"/>
    </source>
</evidence>
<feature type="compositionally biased region" description="Polar residues" evidence="8">
    <location>
        <begin position="954"/>
        <end position="966"/>
    </location>
</feature>
<evidence type="ECO:0000259" key="9">
    <source>
        <dbReference type="Pfam" id="PF03828"/>
    </source>
</evidence>
<comment type="cofactor">
    <cofactor evidence="2">
        <name>Mg(2+)</name>
        <dbReference type="ChEBI" id="CHEBI:18420"/>
    </cofactor>
</comment>
<feature type="region of interest" description="Disordered" evidence="8">
    <location>
        <begin position="1032"/>
        <end position="1098"/>
    </location>
</feature>
<feature type="compositionally biased region" description="Low complexity" evidence="8">
    <location>
        <begin position="817"/>
        <end position="829"/>
    </location>
</feature>
<evidence type="ECO:0000256" key="5">
    <source>
        <dbReference type="ARBA" id="ARBA00022679"/>
    </source>
</evidence>
<feature type="domain" description="PAP-associated" evidence="9">
    <location>
        <begin position="582"/>
        <end position="642"/>
    </location>
</feature>
<keyword evidence="5" id="KW-0808">Transferase</keyword>
<feature type="compositionally biased region" description="Polar residues" evidence="8">
    <location>
        <begin position="830"/>
        <end position="839"/>
    </location>
</feature>
<feature type="domain" description="Poly(A) RNA polymerase mitochondrial-like central palm" evidence="10">
    <location>
        <begin position="359"/>
        <end position="491"/>
    </location>
</feature>
<protein>
    <recommendedName>
        <fullName evidence="4">polynucleotide adenylyltransferase</fullName>
        <ecNumber evidence="4">2.7.7.19</ecNumber>
    </recommendedName>
</protein>
<feature type="compositionally biased region" description="Polar residues" evidence="8">
    <location>
        <begin position="256"/>
        <end position="272"/>
    </location>
</feature>
<feature type="region of interest" description="Disordered" evidence="8">
    <location>
        <begin position="874"/>
        <end position="931"/>
    </location>
</feature>
<organism evidence="11 12">
    <name type="scientific">Plenodomus tracheiphilus IPT5</name>
    <dbReference type="NCBI Taxonomy" id="1408161"/>
    <lineage>
        <taxon>Eukaryota</taxon>
        <taxon>Fungi</taxon>
        <taxon>Dikarya</taxon>
        <taxon>Ascomycota</taxon>
        <taxon>Pezizomycotina</taxon>
        <taxon>Dothideomycetes</taxon>
        <taxon>Pleosporomycetidae</taxon>
        <taxon>Pleosporales</taxon>
        <taxon>Pleosporineae</taxon>
        <taxon>Leptosphaeriaceae</taxon>
        <taxon>Plenodomus</taxon>
    </lineage>
</organism>
<evidence type="ECO:0000256" key="6">
    <source>
        <dbReference type="ARBA" id="ARBA00022723"/>
    </source>
</evidence>
<name>A0A6A7BB90_9PLEO</name>
<dbReference type="OrthoDB" id="2274644at2759"/>
<keyword evidence="6" id="KW-0479">Metal-binding</keyword>
<feature type="compositionally biased region" description="Polar residues" evidence="8">
    <location>
        <begin position="690"/>
        <end position="708"/>
    </location>
</feature>
<feature type="compositionally biased region" description="Low complexity" evidence="8">
    <location>
        <begin position="887"/>
        <end position="896"/>
    </location>
</feature>